<proteinExistence type="predicted"/>
<keyword evidence="1" id="KW-0378">Hydrolase</keyword>
<keyword evidence="2" id="KW-1185">Reference proteome</keyword>
<comment type="caution">
    <text evidence="1">The sequence shown here is derived from an EMBL/GenBank/DDBJ whole genome shotgun (WGS) entry which is preliminary data.</text>
</comment>
<reference evidence="1" key="1">
    <citation type="submission" date="2020-08" db="EMBL/GenBank/DDBJ databases">
        <title>Genomic Encyclopedia of Type Strains, Phase IV (KMG-V): Genome sequencing to study the core and pangenomes of soil and plant-associated prokaryotes.</title>
        <authorList>
            <person name="Whitman W."/>
        </authorList>
    </citation>
    <scope>NUCLEOTIDE SEQUENCE</scope>
    <source>
        <strain evidence="1">M8UP15</strain>
    </source>
</reference>
<dbReference type="Proteomes" id="UP000569005">
    <property type="component" value="Unassembled WGS sequence"/>
</dbReference>
<dbReference type="EMBL" id="JACHEA010000001">
    <property type="protein sequence ID" value="MBB5341189.1"/>
    <property type="molecule type" value="Genomic_DNA"/>
</dbReference>
<protein>
    <submittedName>
        <fullName evidence="1">Alpha-galactosidase</fullName>
        <ecNumber evidence="1">3.2.1.22</ecNumber>
    </submittedName>
</protein>
<name>A0ACC5P2Y4_9BACT</name>
<accession>A0ACC5P2Y4</accession>
<dbReference type="EC" id="3.2.1.22" evidence="1"/>
<organism evidence="1 2">
    <name type="scientific">Tunturiibacter gelidiferens</name>
    <dbReference type="NCBI Taxonomy" id="3069689"/>
    <lineage>
        <taxon>Bacteria</taxon>
        <taxon>Pseudomonadati</taxon>
        <taxon>Acidobacteriota</taxon>
        <taxon>Terriglobia</taxon>
        <taxon>Terriglobales</taxon>
        <taxon>Acidobacteriaceae</taxon>
        <taxon>Tunturiibacter</taxon>
    </lineage>
</organism>
<keyword evidence="1" id="KW-0326">Glycosidase</keyword>
<gene>
    <name evidence="1" type="ORF">HDF13_003522</name>
</gene>
<sequence length="396" mass="43375">MGRNRFVVKMCLVMMAVVMMPALGRALDNGLAKTPPMGWNSWNKFGCQGLNEKVVRETADTMVSSGMKDAGYQFVILDDCWQTGRDASGNIVADAERFPSGIKALADYVHSKGLKFGIYTDAGTMTCAKHLGSIGHEYQDAKQYANWGVDYLKEDWCNTLPGQNSESSYTLMRNALADSGRPIVFSICEWGSTKPWLWAGSIGNLWRATGDIQDCWDCKKDWGGNGVTQIIDQMNGLETYAGPGHWNDPDMLEVGNGGMTKEEYRAHFSMWAMFSAPLLAGNDISSMSPDTKEILLNKEVIGIDQDPLGRQAHRVKKTGDLEIWSKQLQDGGRAVLLLNRSPAAAKIAVAWTDIGYPDALSVSVRNLWSANDLGKQSGGYSADVPSHGVVMLTIKP</sequence>
<evidence type="ECO:0000313" key="1">
    <source>
        <dbReference type="EMBL" id="MBB5341189.1"/>
    </source>
</evidence>
<evidence type="ECO:0000313" key="2">
    <source>
        <dbReference type="Proteomes" id="UP000569005"/>
    </source>
</evidence>